<keyword evidence="1" id="KW-0687">Ribonucleoprotein</keyword>
<gene>
    <name evidence="1" type="ORF">SUZIE_115245</name>
</gene>
<dbReference type="Proteomes" id="UP001166674">
    <property type="component" value="Unassembled WGS sequence"/>
</dbReference>
<protein>
    <submittedName>
        <fullName evidence="1">40S ribosomal protein S2</fullName>
    </submittedName>
</protein>
<sequence length="102" mass="11389">MSGPRRYPVPSAGQQSCHTLYYSDEAGLLKDKHSKFHMDPHMVTQQCSSMLMYLMSDLLSLPRKPLLRAGLDDSYTSASFAKDTFDAISETRSSGIWKGTLP</sequence>
<name>A0AA41MHE2_SCICA</name>
<proteinExistence type="predicted"/>
<keyword evidence="2" id="KW-1185">Reference proteome</keyword>
<reference evidence="1" key="1">
    <citation type="submission" date="2020-03" db="EMBL/GenBank/DDBJ databases">
        <title>Studies in the Genomics of Life Span.</title>
        <authorList>
            <person name="Glass D."/>
        </authorList>
    </citation>
    <scope>NUCLEOTIDE SEQUENCE</scope>
    <source>
        <strain evidence="1">SUZIE</strain>
        <tissue evidence="1">Muscle</tissue>
    </source>
</reference>
<dbReference type="EMBL" id="JAATJV010178800">
    <property type="protein sequence ID" value="MBZ3871901.1"/>
    <property type="molecule type" value="Genomic_DNA"/>
</dbReference>
<organism evidence="1 2">
    <name type="scientific">Sciurus carolinensis</name>
    <name type="common">Eastern gray squirrel</name>
    <dbReference type="NCBI Taxonomy" id="30640"/>
    <lineage>
        <taxon>Eukaryota</taxon>
        <taxon>Metazoa</taxon>
        <taxon>Chordata</taxon>
        <taxon>Craniata</taxon>
        <taxon>Vertebrata</taxon>
        <taxon>Euteleostomi</taxon>
        <taxon>Mammalia</taxon>
        <taxon>Eutheria</taxon>
        <taxon>Euarchontoglires</taxon>
        <taxon>Glires</taxon>
        <taxon>Rodentia</taxon>
        <taxon>Sciuromorpha</taxon>
        <taxon>Sciuridae</taxon>
        <taxon>Sciurinae</taxon>
        <taxon>Sciurini</taxon>
        <taxon>Sciurus</taxon>
    </lineage>
</organism>
<accession>A0AA41MHE2</accession>
<dbReference type="AlphaFoldDB" id="A0AA41MHE2"/>
<dbReference type="GO" id="GO:0005840">
    <property type="term" value="C:ribosome"/>
    <property type="evidence" value="ECO:0007669"/>
    <property type="project" value="UniProtKB-KW"/>
</dbReference>
<evidence type="ECO:0000313" key="1">
    <source>
        <dbReference type="EMBL" id="MBZ3871901.1"/>
    </source>
</evidence>
<evidence type="ECO:0000313" key="2">
    <source>
        <dbReference type="Proteomes" id="UP001166674"/>
    </source>
</evidence>
<keyword evidence="1" id="KW-0689">Ribosomal protein</keyword>
<comment type="caution">
    <text evidence="1">The sequence shown here is derived from an EMBL/GenBank/DDBJ whole genome shotgun (WGS) entry which is preliminary data.</text>
</comment>